<dbReference type="GO" id="GO:0003676">
    <property type="term" value="F:nucleic acid binding"/>
    <property type="evidence" value="ECO:0007669"/>
    <property type="project" value="InterPro"/>
</dbReference>
<evidence type="ECO:0000256" key="1">
    <source>
        <dbReference type="SAM" id="Phobius"/>
    </source>
</evidence>
<dbReference type="PANTHER" id="PTHR47331:SF2">
    <property type="match status" value="1"/>
</dbReference>
<dbReference type="Proteomes" id="UP001159042">
    <property type="component" value="Unassembled WGS sequence"/>
</dbReference>
<dbReference type="SUPFAM" id="SSF53098">
    <property type="entry name" value="Ribonuclease H-like"/>
    <property type="match status" value="1"/>
</dbReference>
<reference evidence="2 3" key="1">
    <citation type="journal article" date="2023" name="Insect Mol. Biol.">
        <title>Genome sequencing provides insights into the evolution of gene families encoding plant cell wall-degrading enzymes in longhorned beetles.</title>
        <authorList>
            <person name="Shin N.R."/>
            <person name="Okamura Y."/>
            <person name="Kirsch R."/>
            <person name="Pauchet Y."/>
        </authorList>
    </citation>
    <scope>NUCLEOTIDE SEQUENCE [LARGE SCALE GENOMIC DNA]</scope>
    <source>
        <strain evidence="2">EAD_L_NR</strain>
    </source>
</reference>
<dbReference type="EMBL" id="JANEYG010000083">
    <property type="protein sequence ID" value="KAJ8913967.1"/>
    <property type="molecule type" value="Genomic_DNA"/>
</dbReference>
<evidence type="ECO:0000313" key="3">
    <source>
        <dbReference type="Proteomes" id="UP001159042"/>
    </source>
</evidence>
<keyword evidence="1" id="KW-0472">Membrane</keyword>
<proteinExistence type="predicted"/>
<keyword evidence="3" id="KW-1185">Reference proteome</keyword>
<dbReference type="PANTHER" id="PTHR47331">
    <property type="entry name" value="PHD-TYPE DOMAIN-CONTAINING PROTEIN"/>
    <property type="match status" value="1"/>
</dbReference>
<keyword evidence="1" id="KW-1133">Transmembrane helix</keyword>
<evidence type="ECO:0008006" key="4">
    <source>
        <dbReference type="Google" id="ProtNLM"/>
    </source>
</evidence>
<sequence length="286" mass="31992">MAGPLHFKGEDKVWVCIFTYAVYRAVYLELVLSLSTHRFMQAFRRFVARRTRPRMMYSDNGTNFVGAKDALSQKPRDAAYCMAIQTPKRTVVGRILGTNDQYYGTKVLGLACLNYDDLMTVICDCEAVINSRPITYESDDPKELIAITPAMFLVDQPGSGLPDFDVVDRSSLCRKLRINKNYATICVTYFGLGSCRDKKSSRPVKLGEIVLIGNDQDRRLDWLLGNVVEVLPAPIIAVPRVEEGAKFSAIVLKADIASFFVAVYQVSNGHIEADDGYDVSPEFVLF</sequence>
<dbReference type="Gene3D" id="3.30.420.10">
    <property type="entry name" value="Ribonuclease H-like superfamily/Ribonuclease H"/>
    <property type="match status" value="1"/>
</dbReference>
<dbReference type="AlphaFoldDB" id="A0AAV8VI11"/>
<feature type="transmembrane region" description="Helical" evidence="1">
    <location>
        <begin position="12"/>
        <end position="35"/>
    </location>
</feature>
<organism evidence="2 3">
    <name type="scientific">Exocentrus adspersus</name>
    <dbReference type="NCBI Taxonomy" id="1586481"/>
    <lineage>
        <taxon>Eukaryota</taxon>
        <taxon>Metazoa</taxon>
        <taxon>Ecdysozoa</taxon>
        <taxon>Arthropoda</taxon>
        <taxon>Hexapoda</taxon>
        <taxon>Insecta</taxon>
        <taxon>Pterygota</taxon>
        <taxon>Neoptera</taxon>
        <taxon>Endopterygota</taxon>
        <taxon>Coleoptera</taxon>
        <taxon>Polyphaga</taxon>
        <taxon>Cucujiformia</taxon>
        <taxon>Chrysomeloidea</taxon>
        <taxon>Cerambycidae</taxon>
        <taxon>Lamiinae</taxon>
        <taxon>Acanthocinini</taxon>
        <taxon>Exocentrus</taxon>
    </lineage>
</organism>
<protein>
    <recommendedName>
        <fullName evidence="4">Integrase catalytic domain-containing protein</fullName>
    </recommendedName>
</protein>
<comment type="caution">
    <text evidence="2">The sequence shown here is derived from an EMBL/GenBank/DDBJ whole genome shotgun (WGS) entry which is preliminary data.</text>
</comment>
<keyword evidence="1" id="KW-0812">Transmembrane</keyword>
<accession>A0AAV8VI11</accession>
<dbReference type="InterPro" id="IPR036397">
    <property type="entry name" value="RNaseH_sf"/>
</dbReference>
<evidence type="ECO:0000313" key="2">
    <source>
        <dbReference type="EMBL" id="KAJ8913967.1"/>
    </source>
</evidence>
<gene>
    <name evidence="2" type="ORF">NQ315_008958</name>
</gene>
<dbReference type="InterPro" id="IPR012337">
    <property type="entry name" value="RNaseH-like_sf"/>
</dbReference>
<name>A0AAV8VI11_9CUCU</name>